<dbReference type="EMBL" id="CP139779">
    <property type="protein sequence ID" value="WQB71850.1"/>
    <property type="molecule type" value="Genomic_DNA"/>
</dbReference>
<gene>
    <name evidence="1" type="ORF">T9R20_07850</name>
</gene>
<accession>A0ABZ0VI29</accession>
<dbReference type="Proteomes" id="UP001324533">
    <property type="component" value="Chromosome"/>
</dbReference>
<reference evidence="1 2" key="1">
    <citation type="submission" date="2023-06" db="EMBL/GenBank/DDBJ databases">
        <title>Rock-solubilizing bacteria, Microbacterium invictum, promotes re-establishment of vegetation in rocky wasteland by accelerating rock bio-weathering and reshaping soil bacterial community.</title>
        <authorList>
            <person name="Liu C."/>
        </authorList>
    </citation>
    <scope>NUCLEOTIDE SEQUENCE [LARGE SCALE GENOMIC DNA]</scope>
    <source>
        <strain evidence="1 2">X-18</strain>
    </source>
</reference>
<dbReference type="PANTHER" id="PTHR35446">
    <property type="entry name" value="SI:CH211-175M2.5"/>
    <property type="match status" value="1"/>
</dbReference>
<organism evidence="1 2">
    <name type="scientific">Microbacterium invictum</name>
    <dbReference type="NCBI Taxonomy" id="515415"/>
    <lineage>
        <taxon>Bacteria</taxon>
        <taxon>Bacillati</taxon>
        <taxon>Actinomycetota</taxon>
        <taxon>Actinomycetes</taxon>
        <taxon>Micrococcales</taxon>
        <taxon>Microbacteriaceae</taxon>
        <taxon>Microbacterium</taxon>
    </lineage>
</organism>
<evidence type="ECO:0000313" key="1">
    <source>
        <dbReference type="EMBL" id="WQB71850.1"/>
    </source>
</evidence>
<name>A0ABZ0VI29_9MICO</name>
<protein>
    <submittedName>
        <fullName evidence="1">Carboxymuconolactone decarboxylase family protein</fullName>
    </submittedName>
</protein>
<dbReference type="InterPro" id="IPR029032">
    <property type="entry name" value="AhpD-like"/>
</dbReference>
<proteinExistence type="predicted"/>
<sequence>MSVIRTPTDAEVEGAAATLYAEDRESLGYVTTHTRVTALNPEAVAAFEQLIRAVVPSLGMRRYELVTLAAAGALGSTSCRAHHGVKALGYIEADELERIARDYRAAGLAPDEVAMMAFAERLSGDSASMTKEDAAELQRHGFSDREIVDIAFAAAARNFYSRSLHALGVEPDIPPTLPSSLRDALLEGMRTQERDGARR</sequence>
<dbReference type="SUPFAM" id="SSF69118">
    <property type="entry name" value="AhpD-like"/>
    <property type="match status" value="1"/>
</dbReference>
<evidence type="ECO:0000313" key="2">
    <source>
        <dbReference type="Proteomes" id="UP001324533"/>
    </source>
</evidence>
<dbReference type="PANTHER" id="PTHR35446:SF2">
    <property type="entry name" value="CARBOXYMUCONOLACTONE DECARBOXYLASE-LIKE DOMAIN-CONTAINING PROTEIN"/>
    <property type="match status" value="1"/>
</dbReference>
<keyword evidence="2" id="KW-1185">Reference proteome</keyword>
<dbReference type="Gene3D" id="1.20.1290.10">
    <property type="entry name" value="AhpD-like"/>
    <property type="match status" value="1"/>
</dbReference>
<dbReference type="RefSeq" id="WP_322411964.1">
    <property type="nucleotide sequence ID" value="NZ_CP139779.1"/>
</dbReference>